<protein>
    <recommendedName>
        <fullName evidence="3">SD-repeat containing protein B domain-containing protein</fullName>
    </recommendedName>
</protein>
<evidence type="ECO:0008006" key="3">
    <source>
        <dbReference type="Google" id="ProtNLM"/>
    </source>
</evidence>
<dbReference type="Proteomes" id="UP000753961">
    <property type="component" value="Unassembled WGS sequence"/>
</dbReference>
<evidence type="ECO:0000313" key="2">
    <source>
        <dbReference type="Proteomes" id="UP000753961"/>
    </source>
</evidence>
<evidence type="ECO:0000313" key="1">
    <source>
        <dbReference type="EMBL" id="MBY5957977.1"/>
    </source>
</evidence>
<keyword evidence="2" id="KW-1185">Reference proteome</keyword>
<accession>A0A953HYC6</accession>
<dbReference type="EMBL" id="JAHVHU010000007">
    <property type="protein sequence ID" value="MBY5957977.1"/>
    <property type="molecule type" value="Genomic_DNA"/>
</dbReference>
<name>A0A953HYC6_9BACT</name>
<organism evidence="1 2">
    <name type="scientific">Membranihabitans marinus</name>
    <dbReference type="NCBI Taxonomy" id="1227546"/>
    <lineage>
        <taxon>Bacteria</taxon>
        <taxon>Pseudomonadati</taxon>
        <taxon>Bacteroidota</taxon>
        <taxon>Saprospiria</taxon>
        <taxon>Saprospirales</taxon>
        <taxon>Saprospiraceae</taxon>
        <taxon>Membranihabitans</taxon>
    </lineage>
</organism>
<dbReference type="SUPFAM" id="SSF117074">
    <property type="entry name" value="Hypothetical protein PA1324"/>
    <property type="match status" value="1"/>
</dbReference>
<gene>
    <name evidence="1" type="ORF">KUV50_07545</name>
</gene>
<reference evidence="1" key="1">
    <citation type="submission" date="2021-06" db="EMBL/GenBank/DDBJ databases">
        <title>44 bacteria genomes isolated from Dapeng, Shenzhen.</title>
        <authorList>
            <person name="Zheng W."/>
            <person name="Yu S."/>
            <person name="Huang Y."/>
        </authorList>
    </citation>
    <scope>NUCLEOTIDE SEQUENCE</scope>
    <source>
        <strain evidence="1">DP5N28-2</strain>
    </source>
</reference>
<comment type="caution">
    <text evidence="1">The sequence shown here is derived from an EMBL/GenBank/DDBJ whole genome shotgun (WGS) entry which is preliminary data.</text>
</comment>
<sequence>MKHTCQIALFIWRALLTGVVVSFLAVSMLSGQELADVETSFQSKTVAVDQGTTFTNFLVVENKSDRTITVRDITPTTNYPGLVYFPRSENTISPGTGKRLIIKFIANVEFMKMETDSVTFEFTIDTGEETENRRLMFQIQKEEEKQVVIYPFSREKYINPAEPESTVFIFAENRGYSQRNIKLDIQSLPNGLEITPKQYTFLLEGLEKRMIEFKVSVRNKRTLFPDYSIQIRATDLVDQSSVATSTVKVIVLSHNRQIGRPGGTGGGTNYAEVAYTDHSSGLNYMQFRGNTEFSAEDHFNGRINVTADYYRTSGLYNLYDTWLELQRRGTELRLGSIYGADYDYSISGRGGKISRKIGSDKEVELLALENNYMLLGTYFPQTKGAKMVGAKYLYGEREGFNGKVSYIYDHDPRLSITTHVTNFSSSAPLSSGHNLRFEAGLSHEKGWINKDKSPGVSAGLNYDGEIGKWRFHSINSYGSGNYAGLNRGSFHFNQRVDLRLSDHNRLFMHYHNAQIQPEYLSFQSQQSPPGGSFYPEYFYSSQNFKTGYQHARRTWNVLIAPQVEKQKNTVNSDAHELLAYRIQTNLGTSFGSHGLHLTAEYSYSKAAGRPDWFHGFRANMLYRYRSFSLNSSAQWNPTSVIDLNAYYLENEDFANYNIYGSYNFQTSDRTLSGNISAGISYSGLYQNINNNATADVEYKLSPAWAATAYFNYVRYSAIQNEGYVGDNFQFRAGIKKYFRTATSAGNHKLSFILFEDDNFNGALDADEAVLPNEVIMLDNFVAMTDHNGKVTFQNVPKGAYTLKVNERTGARMMMDPMIVVHKNRTIKVGLVKNVRVAGKLSEVKQQYDEKNTDVSGLMVYAKDEQGNIQTAVVNRKHEFEFFLTDGFYDIYIKSDKYHFDTPLQTIKVKKGTQPEFMVFEYKKKDTTIKVKKF</sequence>
<proteinExistence type="predicted"/>
<dbReference type="RefSeq" id="WP_222579515.1">
    <property type="nucleotide sequence ID" value="NZ_JAHVHU010000007.1"/>
</dbReference>
<dbReference type="AlphaFoldDB" id="A0A953HYC6"/>
<dbReference type="InterPro" id="IPR013783">
    <property type="entry name" value="Ig-like_fold"/>
</dbReference>
<dbReference type="Gene3D" id="2.60.40.10">
    <property type="entry name" value="Immunoglobulins"/>
    <property type="match status" value="1"/>
</dbReference>